<dbReference type="Gene3D" id="3.40.367.20">
    <property type="match status" value="1"/>
</dbReference>
<dbReference type="EMBL" id="EF678529">
    <property type="protein sequence ID" value="ABR18277.1"/>
    <property type="molecule type" value="mRNA"/>
</dbReference>
<dbReference type="AlphaFoldDB" id="B8LRJ7"/>
<evidence type="ECO:0000256" key="11">
    <source>
        <dbReference type="RuleBase" id="RU362007"/>
    </source>
</evidence>
<keyword evidence="8 11" id="KW-0324">Glycolysis</keyword>
<dbReference type="GO" id="GO:0005829">
    <property type="term" value="C:cytosol"/>
    <property type="evidence" value="ECO:0007669"/>
    <property type="project" value="TreeGrafter"/>
</dbReference>
<dbReference type="GO" id="GO:0004340">
    <property type="term" value="F:glucokinase activity"/>
    <property type="evidence" value="ECO:0007669"/>
    <property type="project" value="TreeGrafter"/>
</dbReference>
<keyword evidence="4 11" id="KW-0808">Transferase</keyword>
<dbReference type="FunFam" id="3.30.420.40:FF:000034">
    <property type="entry name" value="Phosphotransferase"/>
    <property type="match status" value="1"/>
</dbReference>
<dbReference type="GO" id="GO:0006096">
    <property type="term" value="P:glycolytic process"/>
    <property type="evidence" value="ECO:0007669"/>
    <property type="project" value="UniProtKB-UniPathway"/>
</dbReference>
<dbReference type="SUPFAM" id="SSF53067">
    <property type="entry name" value="Actin-like ATPase domain"/>
    <property type="match status" value="2"/>
</dbReference>
<evidence type="ECO:0000256" key="10">
    <source>
        <dbReference type="ARBA" id="ARBA00047905"/>
    </source>
</evidence>
<reference evidence="14" key="1">
    <citation type="submission" date="2007-06" db="EMBL/GenBank/DDBJ databases">
        <title>Full length cDNA sequences from Sitka Spruce (Picea sitchensis).</title>
        <authorList>
            <person name="Ralph S.G."/>
            <person name="Chun H.E."/>
            <person name="Liao N."/>
            <person name="Ali J."/>
            <person name="Reid K."/>
            <person name="Kolosova N."/>
            <person name="Cooper N."/>
            <person name="Cullis C."/>
            <person name="Jancsik S."/>
            <person name="Moore R."/>
            <person name="Mayo M."/>
            <person name="Wagner S."/>
            <person name="Holt R.A."/>
            <person name="Jones S.J.M."/>
            <person name="Marra M.A."/>
            <person name="Ritland C.E."/>
            <person name="Ritland K."/>
            <person name="Bohlmann J."/>
        </authorList>
    </citation>
    <scope>NUCLEOTIDE SEQUENCE</scope>
    <source>
        <tissue evidence="14">Bark</tissue>
    </source>
</reference>
<organism evidence="14">
    <name type="scientific">Picea sitchensis</name>
    <name type="common">Sitka spruce</name>
    <name type="synonym">Pinus sitchensis</name>
    <dbReference type="NCBI Taxonomy" id="3332"/>
    <lineage>
        <taxon>Eukaryota</taxon>
        <taxon>Viridiplantae</taxon>
        <taxon>Streptophyta</taxon>
        <taxon>Embryophyta</taxon>
        <taxon>Tracheophyta</taxon>
        <taxon>Spermatophyta</taxon>
        <taxon>Pinopsida</taxon>
        <taxon>Pinidae</taxon>
        <taxon>Conifers I</taxon>
        <taxon>Pinales</taxon>
        <taxon>Pinaceae</taxon>
        <taxon>Picea</taxon>
    </lineage>
</organism>
<evidence type="ECO:0000256" key="5">
    <source>
        <dbReference type="ARBA" id="ARBA00022741"/>
    </source>
</evidence>
<dbReference type="Pfam" id="PF03727">
    <property type="entry name" value="Hexokinase_2"/>
    <property type="match status" value="1"/>
</dbReference>
<evidence type="ECO:0000256" key="8">
    <source>
        <dbReference type="ARBA" id="ARBA00023152"/>
    </source>
</evidence>
<feature type="domain" description="Hexokinase N-terminal" evidence="12">
    <location>
        <begin position="95"/>
        <end position="295"/>
    </location>
</feature>
<keyword evidence="6 11" id="KW-0418">Kinase</keyword>
<evidence type="ECO:0000256" key="9">
    <source>
        <dbReference type="ARBA" id="ARBA00044613"/>
    </source>
</evidence>
<dbReference type="GO" id="GO:0005536">
    <property type="term" value="F:D-glucose binding"/>
    <property type="evidence" value="ECO:0007669"/>
    <property type="project" value="InterPro"/>
</dbReference>
<feature type="domain" description="Hexokinase C-terminal" evidence="13">
    <location>
        <begin position="302"/>
        <end position="542"/>
    </location>
</feature>
<dbReference type="Pfam" id="PF00349">
    <property type="entry name" value="Hexokinase_1"/>
    <property type="match status" value="1"/>
</dbReference>
<comment type="pathway">
    <text evidence="1">Carbohydrate degradation; glycolysis; D-glyceraldehyde 3-phosphate and glycerone phosphate from D-glucose: step 1/4.</text>
</comment>
<evidence type="ECO:0000256" key="6">
    <source>
        <dbReference type="ARBA" id="ARBA00022777"/>
    </source>
</evidence>
<dbReference type="GO" id="GO:0008865">
    <property type="term" value="F:fructokinase activity"/>
    <property type="evidence" value="ECO:0007669"/>
    <property type="project" value="TreeGrafter"/>
</dbReference>
<dbReference type="PANTHER" id="PTHR19443">
    <property type="entry name" value="HEXOKINASE"/>
    <property type="match status" value="1"/>
</dbReference>
<name>B8LRJ7_PICSI</name>
<evidence type="ECO:0000256" key="2">
    <source>
        <dbReference type="ARBA" id="ARBA00005028"/>
    </source>
</evidence>
<dbReference type="GO" id="GO:0005524">
    <property type="term" value="F:ATP binding"/>
    <property type="evidence" value="ECO:0007669"/>
    <property type="project" value="UniProtKB-UniRule"/>
</dbReference>
<dbReference type="UniPathway" id="UPA00109">
    <property type="reaction ID" value="UER00180"/>
</dbReference>
<dbReference type="InterPro" id="IPR001312">
    <property type="entry name" value="Hexokinase"/>
</dbReference>
<dbReference type="PRINTS" id="PR00475">
    <property type="entry name" value="HEXOKINASE"/>
</dbReference>
<dbReference type="InterPro" id="IPR022672">
    <property type="entry name" value="Hexokinase_N"/>
</dbReference>
<dbReference type="CDD" id="cd24020">
    <property type="entry name" value="ASKHA_NBD_HK_plant"/>
    <property type="match status" value="1"/>
</dbReference>
<evidence type="ECO:0000259" key="12">
    <source>
        <dbReference type="Pfam" id="PF00349"/>
    </source>
</evidence>
<dbReference type="UniPathway" id="UPA00242"/>
<evidence type="ECO:0000256" key="1">
    <source>
        <dbReference type="ARBA" id="ARBA00004888"/>
    </source>
</evidence>
<evidence type="ECO:0000256" key="7">
    <source>
        <dbReference type="ARBA" id="ARBA00022840"/>
    </source>
</evidence>
<evidence type="ECO:0000256" key="3">
    <source>
        <dbReference type="ARBA" id="ARBA00009225"/>
    </source>
</evidence>
<dbReference type="PROSITE" id="PS51748">
    <property type="entry name" value="HEXOKINASE_2"/>
    <property type="match status" value="1"/>
</dbReference>
<keyword evidence="7 11" id="KW-0067">ATP-binding</keyword>
<dbReference type="InterPro" id="IPR022673">
    <property type="entry name" value="Hexokinase_C"/>
</dbReference>
<dbReference type="EC" id="2.7.1.-" evidence="11"/>
<dbReference type="GO" id="GO:0001678">
    <property type="term" value="P:intracellular glucose homeostasis"/>
    <property type="evidence" value="ECO:0007669"/>
    <property type="project" value="InterPro"/>
</dbReference>
<dbReference type="Gene3D" id="3.30.420.40">
    <property type="match status" value="1"/>
</dbReference>
<dbReference type="FunFam" id="3.40.367.20:FF:000003">
    <property type="entry name" value="Phosphotransferase"/>
    <property type="match status" value="1"/>
</dbReference>
<comment type="pathway">
    <text evidence="2">Carbohydrate metabolism; hexose metabolism.</text>
</comment>
<protein>
    <recommendedName>
        <fullName evidence="11">Phosphotransferase</fullName>
        <ecNumber evidence="11">2.7.1.-</ecNumber>
    </recommendedName>
</protein>
<proteinExistence type="evidence at transcript level"/>
<dbReference type="InterPro" id="IPR043129">
    <property type="entry name" value="ATPase_NBD"/>
</dbReference>
<comment type="catalytic activity">
    <reaction evidence="9">
        <text>a D-hexose + ATP = a D-hexose 6-phosphate + ADP + H(+)</text>
        <dbReference type="Rhea" id="RHEA:22740"/>
        <dbReference type="ChEBI" id="CHEBI:4194"/>
        <dbReference type="ChEBI" id="CHEBI:15378"/>
        <dbReference type="ChEBI" id="CHEBI:30616"/>
        <dbReference type="ChEBI" id="CHEBI:229467"/>
        <dbReference type="ChEBI" id="CHEBI:456216"/>
        <dbReference type="EC" id="2.7.1.1"/>
    </reaction>
    <physiologicalReaction direction="left-to-right" evidence="9">
        <dbReference type="Rhea" id="RHEA:22741"/>
    </physiologicalReaction>
</comment>
<comment type="catalytic activity">
    <reaction evidence="10">
        <text>D-fructose + ATP = D-fructose 6-phosphate + ADP + H(+)</text>
        <dbReference type="Rhea" id="RHEA:16125"/>
        <dbReference type="ChEBI" id="CHEBI:15378"/>
        <dbReference type="ChEBI" id="CHEBI:30616"/>
        <dbReference type="ChEBI" id="CHEBI:37721"/>
        <dbReference type="ChEBI" id="CHEBI:61527"/>
        <dbReference type="ChEBI" id="CHEBI:456216"/>
        <dbReference type="EC" id="2.7.1.1"/>
    </reaction>
    <physiologicalReaction direction="left-to-right" evidence="10">
        <dbReference type="Rhea" id="RHEA:16126"/>
    </physiologicalReaction>
</comment>
<dbReference type="PANTHER" id="PTHR19443:SF16">
    <property type="entry name" value="HEXOKINASE TYPE 1-RELATED"/>
    <property type="match status" value="1"/>
</dbReference>
<keyword evidence="5 11" id="KW-0547">Nucleotide-binding</keyword>
<evidence type="ECO:0000259" key="13">
    <source>
        <dbReference type="Pfam" id="PF03727"/>
    </source>
</evidence>
<accession>B8LRJ7</accession>
<dbReference type="GO" id="GO:0006006">
    <property type="term" value="P:glucose metabolic process"/>
    <property type="evidence" value="ECO:0007669"/>
    <property type="project" value="TreeGrafter"/>
</dbReference>
<evidence type="ECO:0000256" key="4">
    <source>
        <dbReference type="ARBA" id="ARBA00022679"/>
    </source>
</evidence>
<sequence>MALSCAVLNPTHVLSDKSPCLSLKSSSTAYAHGSYRMLFQDPKYAQASILKAPAAFSSSHRGSPLKCYMRTEKGDLGGVSVGTETTEWKRAEGIVKELERQCSTPISRLREVVDAMAEELRVGLASEAKSNLLKMVISYVDTLPTGDEKGLFYALDLGGTNFRVLRVQLGGKEGRVIDKEFTEVTIPANLMVGTEKELFDYIASELAKFVTSEGKNFYLEPGRQRELGFTFSFPVHQTAIASGTLIKWSKGFSVSEMVGKDVVVALKEAMERQGLDMHVSALVNDTVGTLAGGRYRDEDVMIAVILGTGTNACYVEHADAIPKCQGLLPKSGYMVINTEWGNFWSSHLPVTEFDKALDAESINPGDHIFEKLISGMYLGEIVRRLLLKLAEDAALFGDNIPSRLREPYVLTTPNISAMHQDTSPDLKVVENTLKNVFGISHIPLRTRKLVVELCGIVAVRAARLAGAGIVGILKKLGRDVIGDTGKMRTVVAIDGGLYEHYSFFRQNMQSAVKELLGSEVSETVVLELSSDGSGIGATLLAASNSRYSKKS</sequence>
<comment type="similarity">
    <text evidence="3 11">Belongs to the hexokinase family.</text>
</comment>
<dbReference type="GO" id="GO:0005739">
    <property type="term" value="C:mitochondrion"/>
    <property type="evidence" value="ECO:0007669"/>
    <property type="project" value="UniProtKB-ARBA"/>
</dbReference>
<evidence type="ECO:0000313" key="14">
    <source>
        <dbReference type="EMBL" id="ABR18277.1"/>
    </source>
</evidence>